<name>A0A6M0II51_9BACT</name>
<organism evidence="1 2">
    <name type="scientific">Spirosoma agri</name>
    <dbReference type="NCBI Taxonomy" id="1987381"/>
    <lineage>
        <taxon>Bacteria</taxon>
        <taxon>Pseudomonadati</taxon>
        <taxon>Bacteroidota</taxon>
        <taxon>Cytophagia</taxon>
        <taxon>Cytophagales</taxon>
        <taxon>Cytophagaceae</taxon>
        <taxon>Spirosoma</taxon>
    </lineage>
</organism>
<dbReference type="AlphaFoldDB" id="A0A6M0II51"/>
<comment type="caution">
    <text evidence="1">The sequence shown here is derived from an EMBL/GenBank/DDBJ whole genome shotgun (WGS) entry which is preliminary data.</text>
</comment>
<evidence type="ECO:0000313" key="1">
    <source>
        <dbReference type="EMBL" id="NEU67940.1"/>
    </source>
</evidence>
<accession>A0A6M0II51</accession>
<proteinExistence type="predicted"/>
<protein>
    <submittedName>
        <fullName evidence="1">Uncharacterized protein</fullName>
    </submittedName>
</protein>
<dbReference type="RefSeq" id="WP_164038914.1">
    <property type="nucleotide sequence ID" value="NZ_JAAGNZ010000001.1"/>
</dbReference>
<keyword evidence="2" id="KW-1185">Reference proteome</keyword>
<gene>
    <name evidence="1" type="ORF">GK091_13700</name>
</gene>
<evidence type="ECO:0000313" key="2">
    <source>
        <dbReference type="Proteomes" id="UP000477386"/>
    </source>
</evidence>
<dbReference type="Proteomes" id="UP000477386">
    <property type="component" value="Unassembled WGS sequence"/>
</dbReference>
<sequence>MPESWAEVSLGQFLTLSDPQAPKDSLFIISTLSGLSIDELRGAVAYDLDEVVLSHLAFIWTAPAISSTPPEFLTINDQRVGFPDDLGTEVTLGQMVDVRHVIRGRQSKKEPVEPVVMASTVLPVFLWGKMRTDKYVNRQKATEQLWESIQTISCLDGLAASAFFLRNSLKLSPSGRVSVQAWTNPTSLKGWLLRLRQSWKSSTISTPQLD</sequence>
<dbReference type="EMBL" id="JAAGNZ010000001">
    <property type="protein sequence ID" value="NEU67940.1"/>
    <property type="molecule type" value="Genomic_DNA"/>
</dbReference>
<reference evidence="1 2" key="1">
    <citation type="submission" date="2020-02" db="EMBL/GenBank/DDBJ databases">
        <title>Draft genome sequence of two Spirosoma agri KCTC 52727 and Spirosoma terrae KCTC 52035.</title>
        <authorList>
            <person name="Rojas J."/>
            <person name="Ambika Manirajan B."/>
            <person name="Ratering S."/>
            <person name="Suarez C."/>
            <person name="Schnell S."/>
        </authorList>
    </citation>
    <scope>NUCLEOTIDE SEQUENCE [LARGE SCALE GENOMIC DNA]</scope>
    <source>
        <strain evidence="1 2">KCTC 52727</strain>
    </source>
</reference>